<reference evidence="2 3" key="1">
    <citation type="submission" date="2024-06" db="EMBL/GenBank/DDBJ databases">
        <title>Genomic Encyclopedia of Type Strains, Phase IV (KMG-IV): sequencing the most valuable type-strain genomes for metagenomic binning, comparative biology and taxonomic classification.</title>
        <authorList>
            <person name="Goeker M."/>
        </authorList>
    </citation>
    <scope>NUCLEOTIDE SEQUENCE [LARGE SCALE GENOMIC DNA]</scope>
    <source>
        <strain evidence="2 3">DSM 29492</strain>
    </source>
</reference>
<gene>
    <name evidence="2" type="ORF">ABID24_001376</name>
</gene>
<protein>
    <recommendedName>
        <fullName evidence="1">Helix-turn-helix conjugative transposon-like domain-containing protein</fullName>
    </recommendedName>
</protein>
<feature type="domain" description="Helix-turn-helix conjugative transposon-like" evidence="1">
    <location>
        <begin position="9"/>
        <end position="40"/>
    </location>
</feature>
<evidence type="ECO:0000259" key="1">
    <source>
        <dbReference type="Pfam" id="PF12645"/>
    </source>
</evidence>
<proteinExistence type="predicted"/>
<dbReference type="EMBL" id="JBEPMJ010000008">
    <property type="protein sequence ID" value="MET3750132.1"/>
    <property type="molecule type" value="Genomic_DNA"/>
</dbReference>
<organism evidence="2 3">
    <name type="scientific">Blautia caecimuris</name>
    <dbReference type="NCBI Taxonomy" id="1796615"/>
    <lineage>
        <taxon>Bacteria</taxon>
        <taxon>Bacillati</taxon>
        <taxon>Bacillota</taxon>
        <taxon>Clostridia</taxon>
        <taxon>Lachnospirales</taxon>
        <taxon>Lachnospiraceae</taxon>
        <taxon>Blautia</taxon>
    </lineage>
</organism>
<sequence>MKNEKRIPFETIEKVVEGEPEAIHNVVCYYRGYMKYLSVFQGHYLIFKTAWKRN</sequence>
<dbReference type="RefSeq" id="WP_243873684.1">
    <property type="nucleotide sequence ID" value="NZ_BAABXP010000002.1"/>
</dbReference>
<name>A0ABV2M428_9FIRM</name>
<evidence type="ECO:0000313" key="2">
    <source>
        <dbReference type="EMBL" id="MET3750132.1"/>
    </source>
</evidence>
<dbReference type="InterPro" id="IPR024760">
    <property type="entry name" value="HTH_dom_conjug_TS-like"/>
</dbReference>
<evidence type="ECO:0000313" key="3">
    <source>
        <dbReference type="Proteomes" id="UP001549106"/>
    </source>
</evidence>
<keyword evidence="3" id="KW-1185">Reference proteome</keyword>
<dbReference type="Pfam" id="PF12645">
    <property type="entry name" value="HTH_16"/>
    <property type="match status" value="1"/>
</dbReference>
<comment type="caution">
    <text evidence="2">The sequence shown here is derived from an EMBL/GenBank/DDBJ whole genome shotgun (WGS) entry which is preliminary data.</text>
</comment>
<accession>A0ABV2M428</accession>
<dbReference type="Proteomes" id="UP001549106">
    <property type="component" value="Unassembled WGS sequence"/>
</dbReference>